<keyword evidence="1" id="KW-0472">Membrane</keyword>
<sequence>MGSAFIAYGIIMALLLVVAQAWVKRSRRSPEWWDSWVIFLWGMFNTFTEHHGGAWSHKDLQHTTLGVLWWAGGALGILLSRRNSRNVIPSIIVILTGWAMSAHAQASQFSTKARFCVVSIAKKFRLIGFQKVHAIFGYTLMSAGVARIVEICFVIPLLENICSYHTKLLIAAGTATSVQSTTTTGVADPAPAEGYYRIIPDTSSLFSGHTLGPTILHDEEIYELGEHDLDEDPFDDDRLSSRPKT</sequence>
<feature type="transmembrane region" description="Helical" evidence="1">
    <location>
        <begin position="6"/>
        <end position="23"/>
    </location>
</feature>
<keyword evidence="4" id="KW-1185">Reference proteome</keyword>
<feature type="domain" description="Protein YTP1-like C-terminal" evidence="2">
    <location>
        <begin position="1"/>
        <end position="112"/>
    </location>
</feature>
<keyword evidence="1" id="KW-0812">Transmembrane</keyword>
<keyword evidence="1" id="KW-1133">Transmembrane helix</keyword>
<dbReference type="PANTHER" id="PTHR31685">
    <property type="entry name" value="INTEGRAL MEMBRANE PROTEIN (AFU_ORTHOLOGUE AFUA_6G12730)-RELATED"/>
    <property type="match status" value="1"/>
</dbReference>
<evidence type="ECO:0000313" key="4">
    <source>
        <dbReference type="Proteomes" id="UP001050691"/>
    </source>
</evidence>
<evidence type="ECO:0000313" key="3">
    <source>
        <dbReference type="EMBL" id="GJJ12426.1"/>
    </source>
</evidence>
<comment type="caution">
    <text evidence="3">The sequence shown here is derived from an EMBL/GenBank/DDBJ whole genome shotgun (WGS) entry which is preliminary data.</text>
</comment>
<evidence type="ECO:0000259" key="2">
    <source>
        <dbReference type="Pfam" id="PF10355"/>
    </source>
</evidence>
<organism evidence="3 4">
    <name type="scientific">Clathrus columnatus</name>
    <dbReference type="NCBI Taxonomy" id="1419009"/>
    <lineage>
        <taxon>Eukaryota</taxon>
        <taxon>Fungi</taxon>
        <taxon>Dikarya</taxon>
        <taxon>Basidiomycota</taxon>
        <taxon>Agaricomycotina</taxon>
        <taxon>Agaricomycetes</taxon>
        <taxon>Phallomycetidae</taxon>
        <taxon>Phallales</taxon>
        <taxon>Clathraceae</taxon>
        <taxon>Clathrus</taxon>
    </lineage>
</organism>
<dbReference type="EMBL" id="BPWL01000007">
    <property type="protein sequence ID" value="GJJ12426.1"/>
    <property type="molecule type" value="Genomic_DNA"/>
</dbReference>
<dbReference type="InterPro" id="IPR018827">
    <property type="entry name" value="YTP1_C"/>
</dbReference>
<dbReference type="AlphaFoldDB" id="A0AAV5AIX3"/>
<gene>
    <name evidence="3" type="ORF">Clacol_006668</name>
</gene>
<accession>A0AAV5AIX3</accession>
<reference evidence="3" key="1">
    <citation type="submission" date="2021-10" db="EMBL/GenBank/DDBJ databases">
        <title>De novo Genome Assembly of Clathrus columnatus (Basidiomycota, Fungi) Using Illumina and Nanopore Sequence Data.</title>
        <authorList>
            <person name="Ogiso-Tanaka E."/>
            <person name="Itagaki H."/>
            <person name="Hosoya T."/>
            <person name="Hosaka K."/>
        </authorList>
    </citation>
    <scope>NUCLEOTIDE SEQUENCE</scope>
    <source>
        <strain evidence="3">MO-923</strain>
    </source>
</reference>
<dbReference type="PANTHER" id="PTHR31685:SF2">
    <property type="entry name" value="PROTEIN YTP1"/>
    <property type="match status" value="1"/>
</dbReference>
<protein>
    <recommendedName>
        <fullName evidence="2">Protein YTP1-like C-terminal domain-containing protein</fullName>
    </recommendedName>
</protein>
<dbReference type="Pfam" id="PF10355">
    <property type="entry name" value="Ytp1"/>
    <property type="match status" value="1"/>
</dbReference>
<evidence type="ECO:0000256" key="1">
    <source>
        <dbReference type="SAM" id="Phobius"/>
    </source>
</evidence>
<name>A0AAV5AIX3_9AGAM</name>
<feature type="transmembrane region" description="Helical" evidence="1">
    <location>
        <begin position="60"/>
        <end position="80"/>
    </location>
</feature>
<dbReference type="Proteomes" id="UP001050691">
    <property type="component" value="Unassembled WGS sequence"/>
</dbReference>
<feature type="transmembrane region" description="Helical" evidence="1">
    <location>
        <begin position="32"/>
        <end position="48"/>
    </location>
</feature>
<proteinExistence type="predicted"/>
<feature type="transmembrane region" description="Helical" evidence="1">
    <location>
        <begin position="87"/>
        <end position="106"/>
    </location>
</feature>